<keyword evidence="2" id="KW-1185">Reference proteome</keyword>
<dbReference type="Proteomes" id="UP000294813">
    <property type="component" value="Unassembled WGS sequence"/>
</dbReference>
<gene>
    <name evidence="1" type="ORF">EDD73_11528</name>
</gene>
<evidence type="ECO:0000313" key="1">
    <source>
        <dbReference type="EMBL" id="TCP63782.1"/>
    </source>
</evidence>
<organism evidence="1 2">
    <name type="scientific">Heliophilum fasciatum</name>
    <dbReference type="NCBI Taxonomy" id="35700"/>
    <lineage>
        <taxon>Bacteria</taxon>
        <taxon>Bacillati</taxon>
        <taxon>Bacillota</taxon>
        <taxon>Clostridia</taxon>
        <taxon>Eubacteriales</taxon>
        <taxon>Heliobacteriaceae</taxon>
        <taxon>Heliophilum</taxon>
    </lineage>
</organism>
<accession>A0A4R2RIZ2</accession>
<name>A0A4R2RIZ2_9FIRM</name>
<evidence type="ECO:0000313" key="2">
    <source>
        <dbReference type="Proteomes" id="UP000294813"/>
    </source>
</evidence>
<proteinExistence type="predicted"/>
<comment type="caution">
    <text evidence="1">The sequence shown here is derived from an EMBL/GenBank/DDBJ whole genome shotgun (WGS) entry which is preliminary data.</text>
</comment>
<dbReference type="AlphaFoldDB" id="A0A4R2RIZ2"/>
<dbReference type="EMBL" id="SLXT01000015">
    <property type="protein sequence ID" value="TCP63782.1"/>
    <property type="molecule type" value="Genomic_DNA"/>
</dbReference>
<protein>
    <submittedName>
        <fullName evidence="1">Uncharacterized protein</fullName>
    </submittedName>
</protein>
<sequence>MIRKKKLEEWLMELESHPFLAKKMELKKEEEDLEFRLSVLEATYYNAHTKPKIIKDMHDRIHDVRVKIRDVNTRINEERLDEIISVVRGELEKLK</sequence>
<reference evidence="1 2" key="1">
    <citation type="submission" date="2019-03" db="EMBL/GenBank/DDBJ databases">
        <title>Genomic Encyclopedia of Type Strains, Phase IV (KMG-IV): sequencing the most valuable type-strain genomes for metagenomic binning, comparative biology and taxonomic classification.</title>
        <authorList>
            <person name="Goeker M."/>
        </authorList>
    </citation>
    <scope>NUCLEOTIDE SEQUENCE [LARGE SCALE GENOMIC DNA]</scope>
    <source>
        <strain evidence="1 2">DSM 11170</strain>
    </source>
</reference>